<protein>
    <submittedName>
        <fullName evidence="2">(spotted green pufferfish) hypothetical protein</fullName>
    </submittedName>
</protein>
<reference evidence="2" key="1">
    <citation type="journal article" date="2004" name="Nature">
        <title>Genome duplication in the teleost fish Tetraodon nigroviridis reveals the early vertebrate proto-karyotype.</title>
        <authorList>
            <person name="Jaillon O."/>
            <person name="Aury J.-M."/>
            <person name="Brunet F."/>
            <person name="Petit J.-L."/>
            <person name="Stange-Thomann N."/>
            <person name="Mauceli E."/>
            <person name="Bouneau L."/>
            <person name="Fischer C."/>
            <person name="Ozouf-Costaz C."/>
            <person name="Bernot A."/>
            <person name="Nicaud S."/>
            <person name="Jaffe D."/>
            <person name="Fisher S."/>
            <person name="Lutfalla G."/>
            <person name="Dossat C."/>
            <person name="Segurens B."/>
            <person name="Dasilva C."/>
            <person name="Salanoubat M."/>
            <person name="Levy M."/>
            <person name="Boudet N."/>
            <person name="Castellano S."/>
            <person name="Anthouard V."/>
            <person name="Jubin C."/>
            <person name="Castelli V."/>
            <person name="Katinka M."/>
            <person name="Vacherie B."/>
            <person name="Biemont C."/>
            <person name="Skalli Z."/>
            <person name="Cattolico L."/>
            <person name="Poulain J."/>
            <person name="De Berardinis V."/>
            <person name="Cruaud C."/>
            <person name="Duprat S."/>
            <person name="Brottier P."/>
            <person name="Coutanceau J.-P."/>
            <person name="Gouzy J."/>
            <person name="Parra G."/>
            <person name="Lardier G."/>
            <person name="Chapple C."/>
            <person name="McKernan K.J."/>
            <person name="McEwan P."/>
            <person name="Bosak S."/>
            <person name="Kellis M."/>
            <person name="Volff J.-N."/>
            <person name="Guigo R."/>
            <person name="Zody M.C."/>
            <person name="Mesirov J."/>
            <person name="Lindblad-Toh K."/>
            <person name="Birren B."/>
            <person name="Nusbaum C."/>
            <person name="Kahn D."/>
            <person name="Robinson-Rechavi M."/>
            <person name="Laudet V."/>
            <person name="Schachter V."/>
            <person name="Quetier F."/>
            <person name="Saurin W."/>
            <person name="Scarpelli C."/>
            <person name="Wincker P."/>
            <person name="Lander E.S."/>
            <person name="Weissenbach J."/>
            <person name="Roest Crollius H."/>
        </authorList>
    </citation>
    <scope>NUCLEOTIDE SEQUENCE [LARGE SCALE GENOMIC DNA]</scope>
</reference>
<dbReference type="Gene3D" id="3.40.50.300">
    <property type="entry name" value="P-loop containing nucleotide triphosphate hydrolases"/>
    <property type="match status" value="1"/>
</dbReference>
<accession>Q4TGR7</accession>
<feature type="non-terminal residue" evidence="2">
    <location>
        <position position="1"/>
    </location>
</feature>
<evidence type="ECO:0000313" key="2">
    <source>
        <dbReference type="EMBL" id="CAF87915.1"/>
    </source>
</evidence>
<gene>
    <name evidence="2" type="ORF">GSTENG00000963001</name>
</gene>
<dbReference type="InterPro" id="IPR027417">
    <property type="entry name" value="P-loop_NTPase"/>
</dbReference>
<dbReference type="KEGG" id="tng:GSTEN00000963G001"/>
<organism evidence="2">
    <name type="scientific">Tetraodon nigroviridis</name>
    <name type="common">Spotted green pufferfish</name>
    <name type="synonym">Chelonodon nigroviridis</name>
    <dbReference type="NCBI Taxonomy" id="99883"/>
    <lineage>
        <taxon>Eukaryota</taxon>
        <taxon>Metazoa</taxon>
        <taxon>Chordata</taxon>
        <taxon>Craniata</taxon>
        <taxon>Vertebrata</taxon>
        <taxon>Euteleostomi</taxon>
        <taxon>Actinopterygii</taxon>
        <taxon>Neopterygii</taxon>
        <taxon>Teleostei</taxon>
        <taxon>Neoteleostei</taxon>
        <taxon>Acanthomorphata</taxon>
        <taxon>Eupercaria</taxon>
        <taxon>Tetraodontiformes</taxon>
        <taxon>Tetradontoidea</taxon>
        <taxon>Tetraodontidae</taxon>
        <taxon>Tetraodon</taxon>
    </lineage>
</organism>
<sequence>SSKADQVEREVPGQTPERADGGGRQAGSVSTCEFEVFKDISIKPAAFAPVESPNGSCAPPAELFDIILDENQLEDACEHLADYLEAYWKATGPPSSNPPNGLLNRTMATAALAASPEPVSNLQVQVLTSLRRNLDLWPDMDGAVAHEGKEEEHAL</sequence>
<name>Q4TGR7_TETNG</name>
<reference evidence="2" key="2">
    <citation type="submission" date="2004-02" db="EMBL/GenBank/DDBJ databases">
        <authorList>
            <consortium name="Genoscope"/>
            <consortium name="Whitehead Institute Centre for Genome Research"/>
        </authorList>
    </citation>
    <scope>NUCLEOTIDE SEQUENCE</scope>
</reference>
<feature type="region of interest" description="Disordered" evidence="1">
    <location>
        <begin position="1"/>
        <end position="27"/>
    </location>
</feature>
<dbReference type="EMBL" id="CAAE01003532">
    <property type="protein sequence ID" value="CAF87915.1"/>
    <property type="molecule type" value="Genomic_DNA"/>
</dbReference>
<proteinExistence type="predicted"/>
<comment type="caution">
    <text evidence="2">The sequence shown here is derived from an EMBL/GenBank/DDBJ whole genome shotgun (WGS) entry which is preliminary data.</text>
</comment>
<dbReference type="PANTHER" id="PTHR11824">
    <property type="entry name" value="VOLTAGE-DEPENDENT CALCIUM CHANNEL BETA SUBUNIT"/>
    <property type="match status" value="1"/>
</dbReference>
<dbReference type="AlphaFoldDB" id="Q4TGR7"/>
<feature type="compositionally biased region" description="Basic and acidic residues" evidence="1">
    <location>
        <begin position="1"/>
        <end position="21"/>
    </location>
</feature>
<dbReference type="OrthoDB" id="5962384at2759"/>
<evidence type="ECO:0000256" key="1">
    <source>
        <dbReference type="SAM" id="MobiDB-lite"/>
    </source>
</evidence>